<evidence type="ECO:0000313" key="2">
    <source>
        <dbReference type="EMBL" id="KAF2500442.1"/>
    </source>
</evidence>
<dbReference type="Proteomes" id="UP000799750">
    <property type="component" value="Unassembled WGS sequence"/>
</dbReference>
<keyword evidence="1" id="KW-0472">Membrane</keyword>
<dbReference type="AlphaFoldDB" id="A0A6A6R7T6"/>
<gene>
    <name evidence="2" type="ORF">BU16DRAFT_556910</name>
</gene>
<evidence type="ECO:0000313" key="3">
    <source>
        <dbReference type="Proteomes" id="UP000799750"/>
    </source>
</evidence>
<protein>
    <submittedName>
        <fullName evidence="2">Uncharacterized protein</fullName>
    </submittedName>
</protein>
<reference evidence="2" key="1">
    <citation type="journal article" date="2020" name="Stud. Mycol.">
        <title>101 Dothideomycetes genomes: a test case for predicting lifestyles and emergence of pathogens.</title>
        <authorList>
            <person name="Haridas S."/>
            <person name="Albert R."/>
            <person name="Binder M."/>
            <person name="Bloem J."/>
            <person name="Labutti K."/>
            <person name="Salamov A."/>
            <person name="Andreopoulos B."/>
            <person name="Baker S."/>
            <person name="Barry K."/>
            <person name="Bills G."/>
            <person name="Bluhm B."/>
            <person name="Cannon C."/>
            <person name="Castanera R."/>
            <person name="Culley D."/>
            <person name="Daum C."/>
            <person name="Ezra D."/>
            <person name="Gonzalez J."/>
            <person name="Henrissat B."/>
            <person name="Kuo A."/>
            <person name="Liang C."/>
            <person name="Lipzen A."/>
            <person name="Lutzoni F."/>
            <person name="Magnuson J."/>
            <person name="Mondo S."/>
            <person name="Nolan M."/>
            <person name="Ohm R."/>
            <person name="Pangilinan J."/>
            <person name="Park H.-J."/>
            <person name="Ramirez L."/>
            <person name="Alfaro M."/>
            <person name="Sun H."/>
            <person name="Tritt A."/>
            <person name="Yoshinaga Y."/>
            <person name="Zwiers L.-H."/>
            <person name="Turgeon B."/>
            <person name="Goodwin S."/>
            <person name="Spatafora J."/>
            <person name="Crous P."/>
            <person name="Grigoriev I."/>
        </authorList>
    </citation>
    <scope>NUCLEOTIDE SEQUENCE</scope>
    <source>
        <strain evidence="2">CBS 269.34</strain>
    </source>
</reference>
<dbReference type="EMBL" id="MU004183">
    <property type="protein sequence ID" value="KAF2500442.1"/>
    <property type="molecule type" value="Genomic_DNA"/>
</dbReference>
<keyword evidence="1" id="KW-0812">Transmembrane</keyword>
<organism evidence="2 3">
    <name type="scientific">Lophium mytilinum</name>
    <dbReference type="NCBI Taxonomy" id="390894"/>
    <lineage>
        <taxon>Eukaryota</taxon>
        <taxon>Fungi</taxon>
        <taxon>Dikarya</taxon>
        <taxon>Ascomycota</taxon>
        <taxon>Pezizomycotina</taxon>
        <taxon>Dothideomycetes</taxon>
        <taxon>Pleosporomycetidae</taxon>
        <taxon>Mytilinidiales</taxon>
        <taxon>Mytilinidiaceae</taxon>
        <taxon>Lophium</taxon>
    </lineage>
</organism>
<evidence type="ECO:0000256" key="1">
    <source>
        <dbReference type="SAM" id="Phobius"/>
    </source>
</evidence>
<keyword evidence="3" id="KW-1185">Reference proteome</keyword>
<dbReference type="OrthoDB" id="10526461at2759"/>
<name>A0A6A6R7T6_9PEZI</name>
<accession>A0A6A6R7T6</accession>
<feature type="transmembrane region" description="Helical" evidence="1">
    <location>
        <begin position="17"/>
        <end position="39"/>
    </location>
</feature>
<sequence>MVAAPVAVKEPRPGEKILIWILQIVGFLTALIFGTFSVLSWKIAQQATAEASSANLLSFIALCEQALTDNSLIRSSRHMLGCLEPSSSIIELICRIDLPNISGNWASNS</sequence>
<proteinExistence type="predicted"/>
<keyword evidence="1" id="KW-1133">Transmembrane helix</keyword>